<sequence>YSQNISSDESKSVNSQASGSGLGERDVSDNIPKHLDIFFSLLFPLYPQKKKSNVAFQIILWALFCIILFTLGLFRIDYGTETQIALSKAINYVDLTSLGLSLGKNSMYAQIVVFAIVSGAFILQVVSAIFYKQFIAQQPVVIKITRGLMTILLRGLFIPFVTKAIASFDCNSEATVNEAGQEITQQYWTADKSLGCFKSIFQTVSFIIVFILLLFLFIYSTAVNLLILTHNPKNGSFFSFPNGIFNRLQGIFIFKIIFSQRLLYGCQFWRGVIGVLVPGVLILMLIIQNPYYSFWSNFFATIPWIILASIRLSLEIEYSMEEATEAIYPKLSS</sequence>
<dbReference type="AlphaFoldDB" id="A0A5J4U826"/>
<evidence type="ECO:0000256" key="2">
    <source>
        <dbReference type="SAM" id="Phobius"/>
    </source>
</evidence>
<proteinExistence type="predicted"/>
<evidence type="ECO:0000313" key="3">
    <source>
        <dbReference type="EMBL" id="KAA6366360.1"/>
    </source>
</evidence>
<evidence type="ECO:0000313" key="4">
    <source>
        <dbReference type="Proteomes" id="UP000324800"/>
    </source>
</evidence>
<feature type="transmembrane region" description="Helical" evidence="2">
    <location>
        <begin position="151"/>
        <end position="168"/>
    </location>
</feature>
<dbReference type="Proteomes" id="UP000324800">
    <property type="component" value="Unassembled WGS sequence"/>
</dbReference>
<feature type="transmembrane region" description="Helical" evidence="2">
    <location>
        <begin position="54"/>
        <end position="74"/>
    </location>
</feature>
<feature type="region of interest" description="Disordered" evidence="1">
    <location>
        <begin position="1"/>
        <end position="25"/>
    </location>
</feature>
<feature type="compositionally biased region" description="Polar residues" evidence="1">
    <location>
        <begin position="1"/>
        <end position="19"/>
    </location>
</feature>
<feature type="transmembrane region" description="Helical" evidence="2">
    <location>
        <begin position="204"/>
        <end position="228"/>
    </location>
</feature>
<feature type="transmembrane region" description="Helical" evidence="2">
    <location>
        <begin position="294"/>
        <end position="314"/>
    </location>
</feature>
<dbReference type="EMBL" id="SNRW01019457">
    <property type="protein sequence ID" value="KAA6366360.1"/>
    <property type="molecule type" value="Genomic_DNA"/>
</dbReference>
<evidence type="ECO:0000256" key="1">
    <source>
        <dbReference type="SAM" id="MobiDB-lite"/>
    </source>
</evidence>
<feature type="transmembrane region" description="Helical" evidence="2">
    <location>
        <begin position="268"/>
        <end position="288"/>
    </location>
</feature>
<name>A0A5J4U826_9EUKA</name>
<accession>A0A5J4U826</accession>
<organism evidence="3 4">
    <name type="scientific">Streblomastix strix</name>
    <dbReference type="NCBI Taxonomy" id="222440"/>
    <lineage>
        <taxon>Eukaryota</taxon>
        <taxon>Metamonada</taxon>
        <taxon>Preaxostyla</taxon>
        <taxon>Oxymonadida</taxon>
        <taxon>Streblomastigidae</taxon>
        <taxon>Streblomastix</taxon>
    </lineage>
</organism>
<keyword evidence="2" id="KW-0812">Transmembrane</keyword>
<protein>
    <submittedName>
        <fullName evidence="3">Uncharacterized protein</fullName>
    </submittedName>
</protein>
<reference evidence="3 4" key="1">
    <citation type="submission" date="2019-03" db="EMBL/GenBank/DDBJ databases">
        <title>Single cell metagenomics reveals metabolic interactions within the superorganism composed of flagellate Streblomastix strix and complex community of Bacteroidetes bacteria on its surface.</title>
        <authorList>
            <person name="Treitli S.C."/>
            <person name="Kolisko M."/>
            <person name="Husnik F."/>
            <person name="Keeling P."/>
            <person name="Hampl V."/>
        </authorList>
    </citation>
    <scope>NUCLEOTIDE SEQUENCE [LARGE SCALE GENOMIC DNA]</scope>
    <source>
        <strain evidence="3">ST1C</strain>
    </source>
</reference>
<comment type="caution">
    <text evidence="3">The sequence shown here is derived from an EMBL/GenBank/DDBJ whole genome shotgun (WGS) entry which is preliminary data.</text>
</comment>
<keyword evidence="2" id="KW-1133">Transmembrane helix</keyword>
<gene>
    <name evidence="3" type="ORF">EZS28_038113</name>
</gene>
<keyword evidence="2" id="KW-0472">Membrane</keyword>
<feature type="non-terminal residue" evidence="3">
    <location>
        <position position="1"/>
    </location>
</feature>
<feature type="transmembrane region" description="Helical" evidence="2">
    <location>
        <begin position="107"/>
        <end position="131"/>
    </location>
</feature>